<evidence type="ECO:0000256" key="1">
    <source>
        <dbReference type="ARBA" id="ARBA00022490"/>
    </source>
</evidence>
<dbReference type="InterPro" id="IPR015947">
    <property type="entry name" value="PUA-like_sf"/>
</dbReference>
<dbReference type="InterPro" id="IPR048248">
    <property type="entry name" value="PUA_eIF2d-like"/>
</dbReference>
<organism evidence="4 5">
    <name type="scientific">Chlorella sorokiniana</name>
    <name type="common">Freshwater green alga</name>
    <dbReference type="NCBI Taxonomy" id="3076"/>
    <lineage>
        <taxon>Eukaryota</taxon>
        <taxon>Viridiplantae</taxon>
        <taxon>Chlorophyta</taxon>
        <taxon>core chlorophytes</taxon>
        <taxon>Trebouxiophyceae</taxon>
        <taxon>Chlorellales</taxon>
        <taxon>Chlorellaceae</taxon>
        <taxon>Chlorella clade</taxon>
        <taxon>Chlorella</taxon>
    </lineage>
</organism>
<protein>
    <submittedName>
        <fullName evidence="4">Eukaryotic translation initiation factor 2D</fullName>
    </submittedName>
</protein>
<dbReference type="Pfam" id="PF26292">
    <property type="entry name" value="PUA_elF2D"/>
    <property type="match status" value="1"/>
</dbReference>
<feature type="domain" description="SUI1" evidence="3">
    <location>
        <begin position="521"/>
        <end position="595"/>
    </location>
</feature>
<dbReference type="InterPro" id="IPR001950">
    <property type="entry name" value="SUI1"/>
</dbReference>
<dbReference type="GO" id="GO:0003743">
    <property type="term" value="F:translation initiation factor activity"/>
    <property type="evidence" value="ECO:0007669"/>
    <property type="project" value="UniProtKB-KW"/>
</dbReference>
<dbReference type="Pfam" id="PF25304">
    <property type="entry name" value="WHD_eIF2D"/>
    <property type="match status" value="1"/>
</dbReference>
<dbReference type="Gene3D" id="3.10.400.20">
    <property type="match status" value="1"/>
</dbReference>
<keyword evidence="5" id="KW-1185">Reference proteome</keyword>
<dbReference type="Pfam" id="PF01253">
    <property type="entry name" value="SUI1"/>
    <property type="match status" value="1"/>
</dbReference>
<dbReference type="STRING" id="3076.A0A2P6TFV1"/>
<feature type="compositionally biased region" description="Low complexity" evidence="2">
    <location>
        <begin position="259"/>
        <end position="269"/>
    </location>
</feature>
<keyword evidence="4" id="KW-0648">Protein biosynthesis</keyword>
<dbReference type="InterPro" id="IPR048247">
    <property type="entry name" value="eIF2D_N"/>
</dbReference>
<dbReference type="Gene3D" id="3.30.780.10">
    <property type="entry name" value="SUI1-like domain"/>
    <property type="match status" value="1"/>
</dbReference>
<comment type="caution">
    <text evidence="4">The sequence shown here is derived from an EMBL/GenBank/DDBJ whole genome shotgun (WGS) entry which is preliminary data.</text>
</comment>
<keyword evidence="1" id="KW-0963">Cytoplasm</keyword>
<accession>A0A2P6TFV1</accession>
<name>A0A2P6TFV1_CHLSO</name>
<dbReference type="PANTHER" id="PTHR12217:SF4">
    <property type="entry name" value="EUKARYOTIC TRANSLATION INITIATION FACTOR 2D"/>
    <property type="match status" value="1"/>
</dbReference>
<dbReference type="InterPro" id="IPR036877">
    <property type="entry name" value="SUI1_dom_sf"/>
</dbReference>
<dbReference type="AlphaFoldDB" id="A0A2P6TFV1"/>
<keyword evidence="4" id="KW-0396">Initiation factor</keyword>
<dbReference type="EMBL" id="LHPG02000018">
    <property type="protein sequence ID" value="PRW32977.1"/>
    <property type="molecule type" value="Genomic_DNA"/>
</dbReference>
<reference evidence="4 5" key="1">
    <citation type="journal article" date="2018" name="Plant J.">
        <title>Genome sequences of Chlorella sorokiniana UTEX 1602 and Micractinium conductrix SAG 241.80: implications to maltose excretion by a green alga.</title>
        <authorList>
            <person name="Arriola M.B."/>
            <person name="Velmurugan N."/>
            <person name="Zhang Y."/>
            <person name="Plunkett M.H."/>
            <person name="Hondzo H."/>
            <person name="Barney B.M."/>
        </authorList>
    </citation>
    <scope>NUCLEOTIDE SEQUENCE [LARGE SCALE GENOMIC DNA]</scope>
    <source>
        <strain evidence="5">UTEX 1602</strain>
    </source>
</reference>
<dbReference type="PROSITE" id="PS50296">
    <property type="entry name" value="SUI1"/>
    <property type="match status" value="1"/>
</dbReference>
<dbReference type="Pfam" id="PF17832">
    <property type="entry name" value="Pre-PUA"/>
    <property type="match status" value="1"/>
</dbReference>
<dbReference type="InterPro" id="IPR039757">
    <property type="entry name" value="EIF2D"/>
</dbReference>
<dbReference type="InterPro" id="IPR041366">
    <property type="entry name" value="Pre-PUA"/>
</dbReference>
<dbReference type="CDD" id="cd11610">
    <property type="entry name" value="eIF2D_N"/>
    <property type="match status" value="1"/>
</dbReference>
<sequence length="609" mass="62738">MFKKNISVSSTHQLSGKDGKELRKSVLKAFPAIAEEELSLLLPGKSGLVQTKLSNRCVVYSQEGGNPLFFDPDGRGGLLPTVYALAVLPQLLPQLHTWSEVSGKVLGGADLFLQGVLMPQGGLPDFLAGSPRTLCVPGNPTPFAVGKMAVSKAEALREGMKGRGWTLLHSYGDLLWQLGDKAPPNDGFTAARIFPTQAAIAAAEAAAAAAAAGNEGGDGGSSDAMSAAVGEAAEQLGGLQLAAGGGSADAGGAAGGAEGSSEAGSSAAAGGAGAGGAVDMDSLLEAAVLAGLQSLKNADLPIQAGDFYTKHMVPAKPEGVMLDIKASKYKKLSKLLDKFEKDKVITQKVVRKQDCITAVNRSHPAYTGFAGMQAAGAAAGAGNGGAAAGGSSSGGSGRGSSGSSKVQITYCYRAPSSLRPVFGEAGARDKDRLYSEAEVAEALADYAAAQGLASPGGRTIKLDRLLAGSLFNKKEPEGEGSDVPAAALRKRLLDKLQLHHRLVRPSEQGDVEVVRKGQVKPIVISGERRFGRNITAVSHVESFALSPDEMAGVLQRKFQTSCSVSKLPGKDEKDHEIMMQGDLHKQVAAFLAEQFGIPPALMEVKSKGK</sequence>
<dbReference type="SUPFAM" id="SSF88697">
    <property type="entry name" value="PUA domain-like"/>
    <property type="match status" value="1"/>
</dbReference>
<dbReference type="PROSITE" id="PS50890">
    <property type="entry name" value="PUA"/>
    <property type="match status" value="1"/>
</dbReference>
<evidence type="ECO:0000256" key="2">
    <source>
        <dbReference type="SAM" id="MobiDB-lite"/>
    </source>
</evidence>
<proteinExistence type="predicted"/>
<dbReference type="OrthoDB" id="199771at2759"/>
<dbReference type="InterPro" id="IPR057429">
    <property type="entry name" value="WH_eIF2D"/>
</dbReference>
<feature type="region of interest" description="Disordered" evidence="2">
    <location>
        <begin position="250"/>
        <end position="271"/>
    </location>
</feature>
<dbReference type="SUPFAM" id="SSF55159">
    <property type="entry name" value="eIF1-like"/>
    <property type="match status" value="1"/>
</dbReference>
<evidence type="ECO:0000313" key="4">
    <source>
        <dbReference type="EMBL" id="PRW32977.1"/>
    </source>
</evidence>
<dbReference type="PANTHER" id="PTHR12217">
    <property type="entry name" value="EUKARYOTIC TRANSLATION INITIATION FACTOR 2D"/>
    <property type="match status" value="1"/>
</dbReference>
<gene>
    <name evidence="4" type="ORF">C2E21_8160</name>
</gene>
<evidence type="ECO:0000259" key="3">
    <source>
        <dbReference type="PROSITE" id="PS50296"/>
    </source>
</evidence>
<dbReference type="CDD" id="cd21156">
    <property type="entry name" value="PUA_eIF2d-like"/>
    <property type="match status" value="1"/>
</dbReference>
<evidence type="ECO:0000313" key="5">
    <source>
        <dbReference type="Proteomes" id="UP000239899"/>
    </source>
</evidence>
<dbReference type="Proteomes" id="UP000239899">
    <property type="component" value="Unassembled WGS sequence"/>
</dbReference>
<dbReference type="GO" id="GO:0001731">
    <property type="term" value="P:formation of translation preinitiation complex"/>
    <property type="evidence" value="ECO:0007669"/>
    <property type="project" value="InterPro"/>
</dbReference>